<organism evidence="3 4">
    <name type="scientific">Desulfocurvibacter africanus PCS</name>
    <dbReference type="NCBI Taxonomy" id="1262666"/>
    <lineage>
        <taxon>Bacteria</taxon>
        <taxon>Pseudomonadati</taxon>
        <taxon>Thermodesulfobacteriota</taxon>
        <taxon>Desulfovibrionia</taxon>
        <taxon>Desulfovibrionales</taxon>
        <taxon>Desulfovibrionaceae</taxon>
        <taxon>Desulfocurvibacter</taxon>
    </lineage>
</organism>
<feature type="domain" description="DUF8042" evidence="1">
    <location>
        <begin position="74"/>
        <end position="189"/>
    </location>
</feature>
<evidence type="ECO:0000259" key="2">
    <source>
        <dbReference type="Pfam" id="PF26159"/>
    </source>
</evidence>
<comment type="caution">
    <text evidence="3">The sequence shown here is derived from an EMBL/GenBank/DDBJ whole genome shotgun (WGS) entry which is preliminary data.</text>
</comment>
<feature type="domain" description="DUF8043" evidence="2">
    <location>
        <begin position="1"/>
        <end position="71"/>
    </location>
</feature>
<dbReference type="InterPro" id="IPR058356">
    <property type="entry name" value="DUF8043"/>
</dbReference>
<name>M5PW99_DESAF</name>
<dbReference type="InterPro" id="IPR058355">
    <property type="entry name" value="DUF8042"/>
</dbReference>
<evidence type="ECO:0000313" key="3">
    <source>
        <dbReference type="EMBL" id="EMG38265.1"/>
    </source>
</evidence>
<dbReference type="Pfam" id="PF26159">
    <property type="entry name" value="DUF8043"/>
    <property type="match status" value="1"/>
</dbReference>
<dbReference type="Proteomes" id="UP000011922">
    <property type="component" value="Unassembled WGS sequence"/>
</dbReference>
<sequence length="201" mass="22829">MIVIDGQQSGHSIGNFANLEQLLVKVMDDENLGNRIVTDVLVNEEAFSEIYPHQAEDIGVRDIKSVEIRTVGMTEMAANIVEELFKVQKVMYAGSRQIAELFRQADDAEALELYQDLIDVTRDFLAMVGVLRDEFSMTDSEYLSQRMEELSELFSEIMEVVENQDWILLSDLLEYEFVPALEKWQAVLTGIRTDIAARANG</sequence>
<dbReference type="RefSeq" id="WP_005984498.1">
    <property type="nucleotide sequence ID" value="NZ_AOSV01000006.1"/>
</dbReference>
<dbReference type="PATRIC" id="fig|1262666.3.peg.949"/>
<accession>M5PW99</accession>
<gene>
    <name evidence="3" type="ORF">PCS_00938</name>
</gene>
<proteinExistence type="predicted"/>
<dbReference type="AlphaFoldDB" id="M5PW99"/>
<dbReference type="Pfam" id="PF26154">
    <property type="entry name" value="DUF8042"/>
    <property type="match status" value="1"/>
</dbReference>
<dbReference type="EMBL" id="AOSV01000006">
    <property type="protein sequence ID" value="EMG38265.1"/>
    <property type="molecule type" value="Genomic_DNA"/>
</dbReference>
<reference evidence="3 4" key="1">
    <citation type="journal article" date="2013" name="Genome Announc.">
        <title>Draft Genome Sequence for Desulfovibrio africanus Strain PCS.</title>
        <authorList>
            <person name="Brown S.D."/>
            <person name="Utturkar S.M."/>
            <person name="Arkin A.P."/>
            <person name="Deutschbauer A.M."/>
            <person name="Elias D.A."/>
            <person name="Hazen T.C."/>
            <person name="Chakraborty R."/>
        </authorList>
    </citation>
    <scope>NUCLEOTIDE SEQUENCE [LARGE SCALE GENOMIC DNA]</scope>
    <source>
        <strain evidence="3 4">PCS</strain>
    </source>
</reference>
<dbReference type="OrthoDB" id="9813744at2"/>
<evidence type="ECO:0000259" key="1">
    <source>
        <dbReference type="Pfam" id="PF26154"/>
    </source>
</evidence>
<protein>
    <submittedName>
        <fullName evidence="3">Uncharacterized protein</fullName>
    </submittedName>
</protein>
<evidence type="ECO:0000313" key="4">
    <source>
        <dbReference type="Proteomes" id="UP000011922"/>
    </source>
</evidence>